<dbReference type="Pfam" id="PF01603">
    <property type="entry name" value="B56"/>
    <property type="match status" value="1"/>
</dbReference>
<comment type="similarity">
    <text evidence="1">Belongs to the phosphatase 2A regulatory subunit B56 family.</text>
</comment>
<dbReference type="GO" id="GO:0019888">
    <property type="term" value="F:protein phosphatase regulator activity"/>
    <property type="evidence" value="ECO:0007669"/>
    <property type="project" value="InterPro"/>
</dbReference>
<protein>
    <submittedName>
        <fullName evidence="2 3">FAT domain-containing protein</fullName>
    </submittedName>
</protein>
<name>A0A5K3F420_MESCO</name>
<dbReference type="AlphaFoldDB" id="A0A5K3F420"/>
<accession>A0A5K3F420</accession>
<organism evidence="3">
    <name type="scientific">Mesocestoides corti</name>
    <name type="common">Flatworm</name>
    <dbReference type="NCBI Taxonomy" id="53468"/>
    <lineage>
        <taxon>Eukaryota</taxon>
        <taxon>Metazoa</taxon>
        <taxon>Spiralia</taxon>
        <taxon>Lophotrochozoa</taxon>
        <taxon>Platyhelminthes</taxon>
        <taxon>Cestoda</taxon>
        <taxon>Eucestoda</taxon>
        <taxon>Cyclophyllidea</taxon>
        <taxon>Mesocestoididae</taxon>
        <taxon>Mesocestoides</taxon>
    </lineage>
</organism>
<evidence type="ECO:0000256" key="1">
    <source>
        <dbReference type="ARBA" id="ARBA00009745"/>
    </source>
</evidence>
<dbReference type="InterPro" id="IPR016024">
    <property type="entry name" value="ARM-type_fold"/>
</dbReference>
<dbReference type="WBParaSite" id="MCU_005366-RB">
    <property type="protein sequence ID" value="MCU_005366-RB"/>
    <property type="gene ID" value="MCU_005366"/>
</dbReference>
<dbReference type="InterPro" id="IPR011989">
    <property type="entry name" value="ARM-like"/>
</dbReference>
<dbReference type="WBParaSite" id="MCU_005366-RA">
    <property type="protein sequence ID" value="MCU_005366-RA"/>
    <property type="gene ID" value="MCU_005366"/>
</dbReference>
<proteinExistence type="inferred from homology"/>
<dbReference type="InterPro" id="IPR002554">
    <property type="entry name" value="PP2A_B56"/>
</dbReference>
<evidence type="ECO:0000313" key="2">
    <source>
        <dbReference type="WBParaSite" id="MCU_005366-RA"/>
    </source>
</evidence>
<dbReference type="Gene3D" id="1.25.10.10">
    <property type="entry name" value="Leucine-rich Repeat Variant"/>
    <property type="match status" value="1"/>
</dbReference>
<dbReference type="GO" id="GO:0000159">
    <property type="term" value="C:protein phosphatase type 2A complex"/>
    <property type="evidence" value="ECO:0007669"/>
    <property type="project" value="InterPro"/>
</dbReference>
<dbReference type="GO" id="GO:0007165">
    <property type="term" value="P:signal transduction"/>
    <property type="evidence" value="ECO:0007669"/>
    <property type="project" value="InterPro"/>
</dbReference>
<dbReference type="PANTHER" id="PTHR10257">
    <property type="entry name" value="SERINE/THREONINE PROTEIN PHOSPHATASE 2A PP2A REGULATORY SUBUNIT B"/>
    <property type="match status" value="1"/>
</dbReference>
<evidence type="ECO:0000313" key="3">
    <source>
        <dbReference type="WBParaSite" id="MCU_005366-RB"/>
    </source>
</evidence>
<sequence>MRNNTRSVFVWKIVIDGLLRYWPKAHCAKAVMFLNELEECLEMGNDADVSTIVVPIFKKLSSCYTSHHFQLAGRSLALSDNAILFKMASQHADLVLPIVIPALKAALHHWHIGIQGHAETALDKWKEVNPDLFEYYERDLANQKDTEIDRINSRINLWVKVETAASRRLKLYFSESE</sequence>
<dbReference type="SUPFAM" id="SSF48371">
    <property type="entry name" value="ARM repeat"/>
    <property type="match status" value="1"/>
</dbReference>
<dbReference type="PANTHER" id="PTHR10257:SF3">
    <property type="entry name" value="SERINE_THREONINE-PROTEIN PHOSPHATASE 2A 56 KDA REGULATORY SUBUNIT GAMMA ISOFORM"/>
    <property type="match status" value="1"/>
</dbReference>
<reference evidence="2 3" key="1">
    <citation type="submission" date="2019-11" db="UniProtKB">
        <authorList>
            <consortium name="WormBaseParasite"/>
        </authorList>
    </citation>
    <scope>IDENTIFICATION</scope>
</reference>